<gene>
    <name evidence="2" type="ORF">CUMW_229390</name>
</gene>
<reference evidence="2 3" key="1">
    <citation type="journal article" date="2017" name="Front. Genet.">
        <title>Draft sequencing of the heterozygous diploid genome of Satsuma (Citrus unshiu Marc.) using a hybrid assembly approach.</title>
        <authorList>
            <person name="Shimizu T."/>
            <person name="Tanizawa Y."/>
            <person name="Mochizuki T."/>
            <person name="Nagasaki H."/>
            <person name="Yoshioka T."/>
            <person name="Toyoda A."/>
            <person name="Fujiyama A."/>
            <person name="Kaminuma E."/>
            <person name="Nakamura Y."/>
        </authorList>
    </citation>
    <scope>NUCLEOTIDE SEQUENCE [LARGE SCALE GENOMIC DNA]</scope>
    <source>
        <strain evidence="3">cv. Miyagawa wase</strain>
    </source>
</reference>
<name>A0A2H5QI53_CITUN</name>
<sequence length="70" mass="8211">MTCFLYNIIKKLFIRSCLFLFFSMQLRRAFCNAVQLTNQIHEDARIGKFPNHSALLMVQRLQLPPSTSFT</sequence>
<evidence type="ECO:0000313" key="3">
    <source>
        <dbReference type="Proteomes" id="UP000236630"/>
    </source>
</evidence>
<protein>
    <recommendedName>
        <fullName evidence="4">Secreted protein</fullName>
    </recommendedName>
</protein>
<accession>A0A2H5QI53</accession>
<keyword evidence="1" id="KW-0732">Signal</keyword>
<dbReference type="Proteomes" id="UP000236630">
    <property type="component" value="Unassembled WGS sequence"/>
</dbReference>
<evidence type="ECO:0008006" key="4">
    <source>
        <dbReference type="Google" id="ProtNLM"/>
    </source>
</evidence>
<feature type="chain" id="PRO_5014142618" description="Secreted protein" evidence="1">
    <location>
        <begin position="30"/>
        <end position="70"/>
    </location>
</feature>
<evidence type="ECO:0000256" key="1">
    <source>
        <dbReference type="SAM" id="SignalP"/>
    </source>
</evidence>
<dbReference type="AlphaFoldDB" id="A0A2H5QI53"/>
<feature type="signal peptide" evidence="1">
    <location>
        <begin position="1"/>
        <end position="29"/>
    </location>
</feature>
<comment type="caution">
    <text evidence="2">The sequence shown here is derived from an EMBL/GenBank/DDBJ whole genome shotgun (WGS) entry which is preliminary data.</text>
</comment>
<keyword evidence="3" id="KW-1185">Reference proteome</keyword>
<dbReference type="EMBL" id="BDQV01000377">
    <property type="protein sequence ID" value="GAY63905.1"/>
    <property type="molecule type" value="Genomic_DNA"/>
</dbReference>
<organism evidence="2 3">
    <name type="scientific">Citrus unshiu</name>
    <name type="common">Satsuma mandarin</name>
    <name type="synonym">Citrus nobilis var. unshiu</name>
    <dbReference type="NCBI Taxonomy" id="55188"/>
    <lineage>
        <taxon>Eukaryota</taxon>
        <taxon>Viridiplantae</taxon>
        <taxon>Streptophyta</taxon>
        <taxon>Embryophyta</taxon>
        <taxon>Tracheophyta</taxon>
        <taxon>Spermatophyta</taxon>
        <taxon>Magnoliopsida</taxon>
        <taxon>eudicotyledons</taxon>
        <taxon>Gunneridae</taxon>
        <taxon>Pentapetalae</taxon>
        <taxon>rosids</taxon>
        <taxon>malvids</taxon>
        <taxon>Sapindales</taxon>
        <taxon>Rutaceae</taxon>
        <taxon>Aurantioideae</taxon>
        <taxon>Citrus</taxon>
    </lineage>
</organism>
<evidence type="ECO:0000313" key="2">
    <source>
        <dbReference type="EMBL" id="GAY63905.1"/>
    </source>
</evidence>
<proteinExistence type="predicted"/>